<evidence type="ECO:0000259" key="3">
    <source>
        <dbReference type="Pfam" id="PF10193"/>
    </source>
</evidence>
<evidence type="ECO:0000313" key="5">
    <source>
        <dbReference type="Proteomes" id="UP000738359"/>
    </source>
</evidence>
<protein>
    <submittedName>
        <fullName evidence="4">Telomere binding protein</fullName>
    </submittedName>
</protein>
<name>A0A9P6J1S1_MORAP</name>
<keyword evidence="5" id="KW-1185">Reference proteome</keyword>
<gene>
    <name evidence="4" type="primary">TEL2</name>
    <name evidence="4" type="ORF">BGZ70_009297</name>
</gene>
<dbReference type="GO" id="GO:0051083">
    <property type="term" value="P:'de novo' cotranslational protein folding"/>
    <property type="evidence" value="ECO:0007669"/>
    <property type="project" value="TreeGrafter"/>
</dbReference>
<dbReference type="Gene3D" id="1.25.40.720">
    <property type="entry name" value="Telomere length regulation protein 2, C-terminal domain"/>
    <property type="match status" value="1"/>
</dbReference>
<dbReference type="PANTHER" id="PTHR15830:SF10">
    <property type="entry name" value="TELOMERE LENGTH REGULATION PROTEIN TEL2 HOMOLOG"/>
    <property type="match status" value="1"/>
</dbReference>
<dbReference type="GO" id="GO:0005829">
    <property type="term" value="C:cytosol"/>
    <property type="evidence" value="ECO:0007669"/>
    <property type="project" value="TreeGrafter"/>
</dbReference>
<accession>A0A9P6J1S1</accession>
<dbReference type="InterPro" id="IPR038528">
    <property type="entry name" value="TEL2_C_sf"/>
</dbReference>
<dbReference type="OrthoDB" id="10258062at2759"/>
<sequence>MSDAQDSESISAYIADLQGQVQASSQGLAAVIRVLAEPLSFLGVQTVTVPSDPLLSWTGPKEPTTARRLYFIKHLLPNHLEFILDNITVDWLSALPAAQQLALFDAYFVPASHQEPCGQFDKAVALDTISLYDYHEGCTVLYGRTDVGTQSTTQSQTDAIWDSFLSKLFSIPTRISNAYGASKTRIEHCFQETPFFQRQVNQLQECVERTATLEGDSSTRHTRAWAVGITKVLRLGYGKTFAESLVSACWNTHHSLESGLRRVLTASSSSTGTAQLLLTNVVEFLDREQLVFDKHSRLSPTSIENQHSKLGQAFVKALSVWSDFTFVHHASLDYQKSTHLLEMAVIPAFHDGMLNWLDLDSFQKRRISLVVAEEFSRAVDTIGASANFNLDDTDPEIKFARSLVELRDGCIPLSLSLTSEQEAGKAASGIDPGIQTGAAALLSKDSHKQLFPDSADEEDPDAVADPYAQVSAGDSNAESSEDEDDKDLKPYDMDYESDPNEDPEAVKKPKIAMPLYIRDLLSYMRAHEDHDKLVTGLQTAEELIRRKAGSLELEDYAVELANVLLLLQDNFDTPNFYQLREDALVALVVTAPLPVVGALSEQFYTKKNSLGQRISILNAIGRGAQELSGYEPPSIAKSTPSPKGAFGAINRGTGAAFAKGTSAATVRKPSFEAISTTIAMEKTRRFSQKSHIEARRSPPKANAFANLASVFLGGLLGRWGGNRGPGVERGYDALLKAPALLLKRFVLTVASLAHFAEQPLTSLKLPGDIGISANASSQNTRSMSRLSEASPYNADLIENLLFGLLILVTPSPSALSDELLVTEYFPEIMECQHWAMELWEEQKLKEGEDKSKMFCAALLQRCIELLRI</sequence>
<feature type="region of interest" description="Disordered" evidence="2">
    <location>
        <begin position="470"/>
        <end position="505"/>
    </location>
</feature>
<comment type="caution">
    <text evidence="4">The sequence shown here is derived from an EMBL/GenBank/DDBJ whole genome shotgun (WGS) entry which is preliminary data.</text>
</comment>
<evidence type="ECO:0000313" key="4">
    <source>
        <dbReference type="EMBL" id="KAF9958151.1"/>
    </source>
</evidence>
<dbReference type="InterPro" id="IPR019337">
    <property type="entry name" value="Telomere_length_regulation_dom"/>
</dbReference>
<dbReference type="Pfam" id="PF10193">
    <property type="entry name" value="Telomere_reg-2"/>
    <property type="match status" value="1"/>
</dbReference>
<evidence type="ECO:0000256" key="1">
    <source>
        <dbReference type="ARBA" id="ARBA00006133"/>
    </source>
</evidence>
<evidence type="ECO:0000256" key="2">
    <source>
        <dbReference type="SAM" id="MobiDB-lite"/>
    </source>
</evidence>
<dbReference type="GO" id="GO:0042162">
    <property type="term" value="F:telomeric DNA binding"/>
    <property type="evidence" value="ECO:0007669"/>
    <property type="project" value="TreeGrafter"/>
</dbReference>
<dbReference type="PANTHER" id="PTHR15830">
    <property type="entry name" value="TELOMERE LENGTH REGULATION PROTEIN TEL2 FAMILY MEMBER"/>
    <property type="match status" value="1"/>
</dbReference>
<organism evidence="4 5">
    <name type="scientific">Mortierella alpina</name>
    <name type="common">Oleaginous fungus</name>
    <name type="synonym">Mortierella renispora</name>
    <dbReference type="NCBI Taxonomy" id="64518"/>
    <lineage>
        <taxon>Eukaryota</taxon>
        <taxon>Fungi</taxon>
        <taxon>Fungi incertae sedis</taxon>
        <taxon>Mucoromycota</taxon>
        <taxon>Mortierellomycotina</taxon>
        <taxon>Mortierellomycetes</taxon>
        <taxon>Mortierellales</taxon>
        <taxon>Mortierellaceae</taxon>
        <taxon>Mortierella</taxon>
    </lineage>
</organism>
<feature type="compositionally biased region" description="Acidic residues" evidence="2">
    <location>
        <begin position="493"/>
        <end position="503"/>
    </location>
</feature>
<comment type="similarity">
    <text evidence="1">Belongs to the TEL2 family.</text>
</comment>
<dbReference type="AlphaFoldDB" id="A0A9P6J1S1"/>
<dbReference type="Proteomes" id="UP000738359">
    <property type="component" value="Unassembled WGS sequence"/>
</dbReference>
<dbReference type="InterPro" id="IPR051970">
    <property type="entry name" value="TEL2_Regulation"/>
</dbReference>
<feature type="domain" description="Telomere length regulation protein conserved" evidence="3">
    <location>
        <begin position="514"/>
        <end position="624"/>
    </location>
</feature>
<proteinExistence type="inferred from homology"/>
<dbReference type="EMBL" id="JAAAHY010000743">
    <property type="protein sequence ID" value="KAF9958151.1"/>
    <property type="molecule type" value="Genomic_DNA"/>
</dbReference>
<dbReference type="GO" id="GO:0051879">
    <property type="term" value="F:Hsp90 protein binding"/>
    <property type="evidence" value="ECO:0007669"/>
    <property type="project" value="TreeGrafter"/>
</dbReference>
<reference evidence="4" key="1">
    <citation type="journal article" date="2020" name="Fungal Divers.">
        <title>Resolving the Mortierellaceae phylogeny through synthesis of multi-gene phylogenetics and phylogenomics.</title>
        <authorList>
            <person name="Vandepol N."/>
            <person name="Liber J."/>
            <person name="Desiro A."/>
            <person name="Na H."/>
            <person name="Kennedy M."/>
            <person name="Barry K."/>
            <person name="Grigoriev I.V."/>
            <person name="Miller A.N."/>
            <person name="O'Donnell K."/>
            <person name="Stajich J.E."/>
            <person name="Bonito G."/>
        </authorList>
    </citation>
    <scope>NUCLEOTIDE SEQUENCE</scope>
    <source>
        <strain evidence="4">CK1249</strain>
    </source>
</reference>